<evidence type="ECO:0000313" key="8">
    <source>
        <dbReference type="Proteomes" id="UP000293342"/>
    </source>
</evidence>
<feature type="transmembrane region" description="Helical" evidence="5">
    <location>
        <begin position="187"/>
        <end position="204"/>
    </location>
</feature>
<dbReference type="PANTHER" id="PTHR37422">
    <property type="entry name" value="TEICHURONIC ACID BIOSYNTHESIS PROTEIN TUAE"/>
    <property type="match status" value="1"/>
</dbReference>
<keyword evidence="8" id="KW-1185">Reference proteome</keyword>
<evidence type="ECO:0000256" key="4">
    <source>
        <dbReference type="ARBA" id="ARBA00023136"/>
    </source>
</evidence>
<sequence length="460" mass="48795">MSSPAGAPREVSGALVAPPPQASGRLWVLYGRLLGPLLAGYLLLDRAFAYLHLPGSPLFVGEMVLGVGAAAAIVSTHYLKVPIRDESILTLLVAFAAWGLIRTVPGVATYHLDAVRDAALWFYCLFAFFVIAALARSPELLDRWINGLSRLAPWLLLWLPFAVVLYPLGDNAPTVPFTTVSVLSHKAGSSAIAALLVLGCMWLLPGTRSARSRTGWSLMALVVVALAATQNRGGLLGVMAGGAVGLAFLRNRAGLAARVVLVMAVGLGLASLLSLKVPLGGLQGREFSATQLISNVASLSGKETPGNLGGTVEGREQLWSRILAKQVADGHLIDGSGFGQNLASEVGILDAGKDSLRSPHNSHLHIMARMGVVGISWWIALWVGWFWRMIGGCRRLAREGLHTRRQVGVLSLMVTTAVLVSCFFDPQLEGPQVAALLWTAFGIGVAVTTVRPWFRGGMGP</sequence>
<feature type="transmembrane region" description="Helical" evidence="5">
    <location>
        <begin position="255"/>
        <end position="275"/>
    </location>
</feature>
<feature type="transmembrane region" description="Helical" evidence="5">
    <location>
        <begin position="118"/>
        <end position="135"/>
    </location>
</feature>
<dbReference type="InterPro" id="IPR007016">
    <property type="entry name" value="O-antigen_ligase-rel_domated"/>
</dbReference>
<dbReference type="InterPro" id="IPR051533">
    <property type="entry name" value="WaaL-like"/>
</dbReference>
<organism evidence="7 8">
    <name type="scientific">Kribbella capetownensis</name>
    <dbReference type="NCBI Taxonomy" id="1572659"/>
    <lineage>
        <taxon>Bacteria</taxon>
        <taxon>Bacillati</taxon>
        <taxon>Actinomycetota</taxon>
        <taxon>Actinomycetes</taxon>
        <taxon>Propionibacteriales</taxon>
        <taxon>Kribbellaceae</taxon>
        <taxon>Kribbella</taxon>
    </lineage>
</organism>
<feature type="transmembrane region" description="Helical" evidence="5">
    <location>
        <begin position="33"/>
        <end position="53"/>
    </location>
</feature>
<evidence type="ECO:0000256" key="1">
    <source>
        <dbReference type="ARBA" id="ARBA00004141"/>
    </source>
</evidence>
<feature type="domain" description="O-antigen ligase-related" evidence="6">
    <location>
        <begin position="219"/>
        <end position="378"/>
    </location>
</feature>
<keyword evidence="4 5" id="KW-0472">Membrane</keyword>
<dbReference type="AlphaFoldDB" id="A0A4R0JTQ7"/>
<evidence type="ECO:0000256" key="3">
    <source>
        <dbReference type="ARBA" id="ARBA00022989"/>
    </source>
</evidence>
<keyword evidence="3 5" id="KW-1133">Transmembrane helix</keyword>
<dbReference type="RefSeq" id="WP_131514454.1">
    <property type="nucleotide sequence ID" value="NZ_SJKD01000003.1"/>
</dbReference>
<protein>
    <recommendedName>
        <fullName evidence="6">O-antigen ligase-related domain-containing protein</fullName>
    </recommendedName>
</protein>
<comment type="caution">
    <text evidence="7">The sequence shown here is derived from an EMBL/GenBank/DDBJ whole genome shotgun (WGS) entry which is preliminary data.</text>
</comment>
<feature type="transmembrane region" description="Helical" evidence="5">
    <location>
        <begin position="366"/>
        <end position="387"/>
    </location>
</feature>
<feature type="transmembrane region" description="Helical" evidence="5">
    <location>
        <begin position="147"/>
        <end position="167"/>
    </location>
</feature>
<evidence type="ECO:0000256" key="5">
    <source>
        <dbReference type="SAM" id="Phobius"/>
    </source>
</evidence>
<feature type="transmembrane region" description="Helical" evidence="5">
    <location>
        <begin position="91"/>
        <end position="112"/>
    </location>
</feature>
<dbReference type="Pfam" id="PF04932">
    <property type="entry name" value="Wzy_C"/>
    <property type="match status" value="1"/>
</dbReference>
<evidence type="ECO:0000256" key="2">
    <source>
        <dbReference type="ARBA" id="ARBA00022692"/>
    </source>
</evidence>
<evidence type="ECO:0000313" key="7">
    <source>
        <dbReference type="EMBL" id="TCC49937.1"/>
    </source>
</evidence>
<reference evidence="7 8" key="1">
    <citation type="submission" date="2019-02" db="EMBL/GenBank/DDBJ databases">
        <title>Kribbella capetownensis sp. nov. and Kribbella speibonae sp. nov., isolated from soil.</title>
        <authorList>
            <person name="Curtis S.M."/>
            <person name="Norton I."/>
            <person name="Everest G.J."/>
            <person name="Meyers P.R."/>
        </authorList>
    </citation>
    <scope>NUCLEOTIDE SEQUENCE [LARGE SCALE GENOMIC DNA]</scope>
    <source>
        <strain evidence="7 8">YM53</strain>
    </source>
</reference>
<comment type="subcellular location">
    <subcellularLocation>
        <location evidence="1">Membrane</location>
        <topology evidence="1">Multi-pass membrane protein</topology>
    </subcellularLocation>
</comment>
<dbReference type="EMBL" id="SJKD01000003">
    <property type="protein sequence ID" value="TCC49937.1"/>
    <property type="molecule type" value="Genomic_DNA"/>
</dbReference>
<feature type="transmembrane region" description="Helical" evidence="5">
    <location>
        <begin position="436"/>
        <end position="454"/>
    </location>
</feature>
<dbReference type="GO" id="GO:0016020">
    <property type="term" value="C:membrane"/>
    <property type="evidence" value="ECO:0007669"/>
    <property type="project" value="UniProtKB-SubCell"/>
</dbReference>
<name>A0A4R0JTQ7_9ACTN</name>
<accession>A0A4R0JTQ7</accession>
<evidence type="ECO:0000259" key="6">
    <source>
        <dbReference type="Pfam" id="PF04932"/>
    </source>
</evidence>
<keyword evidence="2 5" id="KW-0812">Transmembrane</keyword>
<gene>
    <name evidence="7" type="ORF">E0H75_16685</name>
</gene>
<feature type="transmembrane region" description="Helical" evidence="5">
    <location>
        <begin position="407"/>
        <end position="424"/>
    </location>
</feature>
<dbReference type="PANTHER" id="PTHR37422:SF13">
    <property type="entry name" value="LIPOPOLYSACCHARIDE BIOSYNTHESIS PROTEIN PA4999-RELATED"/>
    <property type="match status" value="1"/>
</dbReference>
<feature type="transmembrane region" description="Helical" evidence="5">
    <location>
        <begin position="59"/>
        <end position="79"/>
    </location>
</feature>
<proteinExistence type="predicted"/>
<dbReference type="Proteomes" id="UP000293342">
    <property type="component" value="Unassembled WGS sequence"/>
</dbReference>
<feature type="transmembrane region" description="Helical" evidence="5">
    <location>
        <begin position="216"/>
        <end position="249"/>
    </location>
</feature>
<dbReference type="OrthoDB" id="185849at2"/>